<dbReference type="VEuPathDB" id="FungiDB:PV06_07160"/>
<dbReference type="Proteomes" id="UP000053342">
    <property type="component" value="Unassembled WGS sequence"/>
</dbReference>
<accession>A0A0D2ANV4</accession>
<evidence type="ECO:0000256" key="1">
    <source>
        <dbReference type="SAM" id="MobiDB-lite"/>
    </source>
</evidence>
<gene>
    <name evidence="2" type="ORF">PV06_07160</name>
</gene>
<dbReference type="OrthoDB" id="4159116at2759"/>
<reference evidence="2 3" key="1">
    <citation type="submission" date="2015-01" db="EMBL/GenBank/DDBJ databases">
        <title>The Genome Sequence of Exophiala oligosperma CBS72588.</title>
        <authorList>
            <consortium name="The Broad Institute Genomics Platform"/>
            <person name="Cuomo C."/>
            <person name="de Hoog S."/>
            <person name="Gorbushina A."/>
            <person name="Stielow B."/>
            <person name="Teixiera M."/>
            <person name="Abouelleil A."/>
            <person name="Chapman S.B."/>
            <person name="Priest M."/>
            <person name="Young S.K."/>
            <person name="Wortman J."/>
            <person name="Nusbaum C."/>
            <person name="Birren B."/>
        </authorList>
    </citation>
    <scope>NUCLEOTIDE SEQUENCE [LARGE SCALE GENOMIC DNA]</scope>
    <source>
        <strain evidence="2 3">CBS 72588</strain>
    </source>
</reference>
<protein>
    <submittedName>
        <fullName evidence="2">Uncharacterized protein</fullName>
    </submittedName>
</protein>
<feature type="compositionally biased region" description="Basic and acidic residues" evidence="1">
    <location>
        <begin position="1"/>
        <end position="10"/>
    </location>
</feature>
<feature type="compositionally biased region" description="Polar residues" evidence="1">
    <location>
        <begin position="248"/>
        <end position="258"/>
    </location>
</feature>
<sequence length="422" mass="46966">MNKGQGDGRRQSPRKQTRANHNPAEIKDSPVFYASTFPAICRQQPSARHYNMVGQFGGPCFDAISNQWTASLQVEADGSIEIDDEIVKQLRHLAPEREQILAALDHVGQLAKQVTGRIFITVLRPRDDGMSKSVDDLVEHEYAMMSGFWLDKTKFVTCAHFLNTIPFTNVDETEKYLKVTNPARPRALVSNKRRASGVTQSGPEVWPVYLVSLSRSSDIAVFELSQAAVTSGNYPPDSVPSSALSSSLTEPTTNTSGRSFKDTDQSYLRLFAAYYPANNILVERTDLSPKRKEFARQANIPFAWDLWCEERSNLDPAAAKNPGDFSRTFNPHCRSVAFGQLQSDHRGNPGHGNSDFAQIRECNLVGTYGCSGGMVCHLYREAGSWRSVVVGIFHGESSNDPRYNEIVAFKQQFVQAIQKGTF</sequence>
<dbReference type="EMBL" id="KN847337">
    <property type="protein sequence ID" value="KIW41621.1"/>
    <property type="molecule type" value="Genomic_DNA"/>
</dbReference>
<evidence type="ECO:0000313" key="3">
    <source>
        <dbReference type="Proteomes" id="UP000053342"/>
    </source>
</evidence>
<dbReference type="HOGENOM" id="CLU_048603_0_0_1"/>
<organism evidence="2 3">
    <name type="scientific">Exophiala oligosperma</name>
    <dbReference type="NCBI Taxonomy" id="215243"/>
    <lineage>
        <taxon>Eukaryota</taxon>
        <taxon>Fungi</taxon>
        <taxon>Dikarya</taxon>
        <taxon>Ascomycota</taxon>
        <taxon>Pezizomycotina</taxon>
        <taxon>Eurotiomycetes</taxon>
        <taxon>Chaetothyriomycetidae</taxon>
        <taxon>Chaetothyriales</taxon>
        <taxon>Herpotrichiellaceae</taxon>
        <taxon>Exophiala</taxon>
    </lineage>
</organism>
<proteinExistence type="predicted"/>
<evidence type="ECO:0000313" key="2">
    <source>
        <dbReference type="EMBL" id="KIW41621.1"/>
    </source>
</evidence>
<dbReference type="GeneID" id="27359234"/>
<feature type="region of interest" description="Disordered" evidence="1">
    <location>
        <begin position="1"/>
        <end position="25"/>
    </location>
</feature>
<keyword evidence="3" id="KW-1185">Reference proteome</keyword>
<dbReference type="RefSeq" id="XP_016261837.1">
    <property type="nucleotide sequence ID" value="XM_016408357.1"/>
</dbReference>
<dbReference type="AlphaFoldDB" id="A0A0D2ANV4"/>
<feature type="region of interest" description="Disordered" evidence="1">
    <location>
        <begin position="230"/>
        <end position="260"/>
    </location>
</feature>
<name>A0A0D2ANV4_9EURO</name>
<feature type="compositionally biased region" description="Low complexity" evidence="1">
    <location>
        <begin position="235"/>
        <end position="247"/>
    </location>
</feature>